<feature type="compositionally biased region" description="Low complexity" evidence="12">
    <location>
        <begin position="494"/>
        <end position="508"/>
    </location>
</feature>
<gene>
    <name evidence="15" type="ORF">PENTCL1PPCAC_16672</name>
</gene>
<dbReference type="GO" id="GO:0003700">
    <property type="term" value="F:DNA-binding transcription factor activity"/>
    <property type="evidence" value="ECO:0007669"/>
    <property type="project" value="InterPro"/>
</dbReference>
<name>A0AAV5TJC6_9BILA</name>
<dbReference type="InterPro" id="IPR035500">
    <property type="entry name" value="NHR-like_dom_sf"/>
</dbReference>
<keyword evidence="3" id="KW-0479">Metal-binding</keyword>
<dbReference type="InterPro" id="IPR052496">
    <property type="entry name" value="Orphan_Nuclear_Rcpt"/>
</dbReference>
<evidence type="ECO:0000256" key="4">
    <source>
        <dbReference type="ARBA" id="ARBA00022771"/>
    </source>
</evidence>
<dbReference type="FunFam" id="3.30.50.10:FF:000030">
    <property type="entry name" value="Nuclear Hormone Receptor family"/>
    <property type="match status" value="1"/>
</dbReference>
<evidence type="ECO:0000256" key="7">
    <source>
        <dbReference type="ARBA" id="ARBA00023125"/>
    </source>
</evidence>
<dbReference type="PROSITE" id="PS51030">
    <property type="entry name" value="NUCLEAR_REC_DBD_2"/>
    <property type="match status" value="1"/>
</dbReference>
<dbReference type="SUPFAM" id="SSF57716">
    <property type="entry name" value="Glucocorticoid receptor-like (DNA-binding domain)"/>
    <property type="match status" value="1"/>
</dbReference>
<keyword evidence="6" id="KW-0805">Transcription regulation</keyword>
<sequence length="633" mass="68521">SVKVASLASVSPKSDYVAPSPEGSMTYLGVISTTTSTEKIRTCAVCGDSPAKIHYGVLACFGCKGFFRRAVKDGRNKYQCRYEKNCPVSRSDRNSCRYCRFRKCLQAGMNPDAVRPDRADGGNDSSTGKALPIPKQKLRFSLSKKKSLGRTQSINDPDDWTKLLGPEHRSVLLDLMSLSKKVSHAENHTFDAVAHFSLKSLIADRTLALANNYSGQVASTSNDSSFTSIGRIVSVVDWVDGIVRLFEKDKQKMSITVDDKACLIQSSFAPLTLLNLMAHVSAQPSLNDLNTVRAMIENVKLHCPVKDLVRRLSAELVSPLRYAALSDTDYVLLRALIALNPDCPGLCTSAVARLREIRSILFDVLVKSIKRSRPKTAISPSALFGQLLSLLPPLRHVAGDIYFHLSTTFTRPLPSVPGPFIRILTDIFSPESNDLVLDAVMDAQTAMANHNENIHQPLTSSFSASPTSPSTMPSILISGPADGLAPFPPSPMRSSAFSQLSPASSSTSLMTPPYAGAIRPMSGGGYTSFAPSSPFFAMPPTTSYSSFNSSSSSNGLMPPSMARPNTLTFSSKLPLQLTRSIEEILRPAGMAEDSSMNRPLTSDWADNTTGISTPVFNRDVVAQFFPEMAGQIS</sequence>
<evidence type="ECO:0000256" key="11">
    <source>
        <dbReference type="ARBA" id="ARBA00037512"/>
    </source>
</evidence>
<organism evidence="15 16">
    <name type="scientific">Pristionchus entomophagus</name>
    <dbReference type="NCBI Taxonomy" id="358040"/>
    <lineage>
        <taxon>Eukaryota</taxon>
        <taxon>Metazoa</taxon>
        <taxon>Ecdysozoa</taxon>
        <taxon>Nematoda</taxon>
        <taxon>Chromadorea</taxon>
        <taxon>Rhabditida</taxon>
        <taxon>Rhabditina</taxon>
        <taxon>Diplogasteromorpha</taxon>
        <taxon>Diplogasteroidea</taxon>
        <taxon>Neodiplogasteridae</taxon>
        <taxon>Pristionchus</taxon>
    </lineage>
</organism>
<evidence type="ECO:0000256" key="5">
    <source>
        <dbReference type="ARBA" id="ARBA00022833"/>
    </source>
</evidence>
<dbReference type="PANTHER" id="PTHR47519">
    <property type="entry name" value="NUCLEAR HORMONE RECEPTOR FAMILY MEMBER NHR-31-RELATED"/>
    <property type="match status" value="1"/>
</dbReference>
<dbReference type="PROSITE" id="PS00031">
    <property type="entry name" value="NUCLEAR_REC_DBD_1"/>
    <property type="match status" value="1"/>
</dbReference>
<dbReference type="Gene3D" id="3.30.50.10">
    <property type="entry name" value="Erythroid Transcription Factor GATA-1, subunit A"/>
    <property type="match status" value="1"/>
</dbReference>
<evidence type="ECO:0000256" key="12">
    <source>
        <dbReference type="SAM" id="MobiDB-lite"/>
    </source>
</evidence>
<dbReference type="CDD" id="cd06960">
    <property type="entry name" value="NR_DBD_HNF4A"/>
    <property type="match status" value="1"/>
</dbReference>
<dbReference type="GO" id="GO:0005634">
    <property type="term" value="C:nucleus"/>
    <property type="evidence" value="ECO:0007669"/>
    <property type="project" value="UniProtKB-SubCell"/>
</dbReference>
<dbReference type="PROSITE" id="PS51843">
    <property type="entry name" value="NR_LBD"/>
    <property type="match status" value="1"/>
</dbReference>
<feature type="non-terminal residue" evidence="15">
    <location>
        <position position="1"/>
    </location>
</feature>
<keyword evidence="16" id="KW-1185">Reference proteome</keyword>
<dbReference type="InterPro" id="IPR049636">
    <property type="entry name" value="HNF4-like_DBD"/>
</dbReference>
<dbReference type="Pfam" id="PF00105">
    <property type="entry name" value="zf-C4"/>
    <property type="match status" value="1"/>
</dbReference>
<feature type="domain" description="NR LBD" evidence="14">
    <location>
        <begin position="174"/>
        <end position="427"/>
    </location>
</feature>
<evidence type="ECO:0000256" key="6">
    <source>
        <dbReference type="ARBA" id="ARBA00023015"/>
    </source>
</evidence>
<comment type="similarity">
    <text evidence="2">Belongs to the nuclear hormone receptor family.</text>
</comment>
<keyword evidence="7" id="KW-0238">DNA-binding</keyword>
<evidence type="ECO:0000259" key="13">
    <source>
        <dbReference type="PROSITE" id="PS51030"/>
    </source>
</evidence>
<dbReference type="InterPro" id="IPR000536">
    <property type="entry name" value="Nucl_hrmn_rcpt_lig-bd"/>
</dbReference>
<reference evidence="15" key="1">
    <citation type="submission" date="2023-10" db="EMBL/GenBank/DDBJ databases">
        <title>Genome assembly of Pristionchus species.</title>
        <authorList>
            <person name="Yoshida K."/>
            <person name="Sommer R.J."/>
        </authorList>
    </citation>
    <scope>NUCLEOTIDE SEQUENCE</scope>
    <source>
        <strain evidence="15">RS0144</strain>
    </source>
</reference>
<evidence type="ECO:0000313" key="16">
    <source>
        <dbReference type="Proteomes" id="UP001432027"/>
    </source>
</evidence>
<dbReference type="Gene3D" id="1.10.565.10">
    <property type="entry name" value="Retinoid X Receptor"/>
    <property type="match status" value="1"/>
</dbReference>
<dbReference type="SUPFAM" id="SSF48508">
    <property type="entry name" value="Nuclear receptor ligand-binding domain"/>
    <property type="match status" value="1"/>
</dbReference>
<dbReference type="InterPro" id="IPR001628">
    <property type="entry name" value="Znf_hrmn_rcpt"/>
</dbReference>
<dbReference type="PRINTS" id="PR00047">
    <property type="entry name" value="STROIDFINGER"/>
</dbReference>
<dbReference type="PRINTS" id="PR00398">
    <property type="entry name" value="STRDHORMONER"/>
</dbReference>
<dbReference type="Proteomes" id="UP001432027">
    <property type="component" value="Unassembled WGS sequence"/>
</dbReference>
<dbReference type="SMART" id="SM00399">
    <property type="entry name" value="ZnF_C4"/>
    <property type="match status" value="1"/>
</dbReference>
<evidence type="ECO:0000259" key="14">
    <source>
        <dbReference type="PROSITE" id="PS51843"/>
    </source>
</evidence>
<dbReference type="AlphaFoldDB" id="A0AAV5TJC6"/>
<dbReference type="EMBL" id="BTSX01000004">
    <property type="protein sequence ID" value="GMS94497.1"/>
    <property type="molecule type" value="Genomic_DNA"/>
</dbReference>
<evidence type="ECO:0000256" key="2">
    <source>
        <dbReference type="ARBA" id="ARBA00005993"/>
    </source>
</evidence>
<evidence type="ECO:0000256" key="3">
    <source>
        <dbReference type="ARBA" id="ARBA00022723"/>
    </source>
</evidence>
<keyword evidence="4" id="KW-0863">Zinc-finger</keyword>
<keyword evidence="9" id="KW-0675">Receptor</keyword>
<dbReference type="InterPro" id="IPR013088">
    <property type="entry name" value="Znf_NHR/GATA"/>
</dbReference>
<feature type="region of interest" description="Disordered" evidence="12">
    <location>
        <begin position="488"/>
        <end position="508"/>
    </location>
</feature>
<feature type="domain" description="Nuclear receptor" evidence="13">
    <location>
        <begin position="40"/>
        <end position="116"/>
    </location>
</feature>
<keyword evidence="8" id="KW-0804">Transcription</keyword>
<evidence type="ECO:0000256" key="1">
    <source>
        <dbReference type="ARBA" id="ARBA00004123"/>
    </source>
</evidence>
<comment type="subcellular location">
    <subcellularLocation>
        <location evidence="1">Nucleus</location>
    </subcellularLocation>
</comment>
<comment type="caution">
    <text evidence="15">The sequence shown here is derived from an EMBL/GenBank/DDBJ whole genome shotgun (WGS) entry which is preliminary data.</text>
</comment>
<dbReference type="PANTHER" id="PTHR47519:SF1">
    <property type="entry name" value="NUCLEAR HORMONE RECEPTOR FAMILY MEMBER NHR-31"/>
    <property type="match status" value="1"/>
</dbReference>
<proteinExistence type="inferred from homology"/>
<evidence type="ECO:0000256" key="10">
    <source>
        <dbReference type="ARBA" id="ARBA00023242"/>
    </source>
</evidence>
<evidence type="ECO:0000256" key="8">
    <source>
        <dbReference type="ARBA" id="ARBA00023163"/>
    </source>
</evidence>
<comment type="function">
    <text evidence="11">Orphan nuclear receptor.</text>
</comment>
<evidence type="ECO:0000256" key="9">
    <source>
        <dbReference type="ARBA" id="ARBA00023170"/>
    </source>
</evidence>
<accession>A0AAV5TJC6</accession>
<evidence type="ECO:0008006" key="17">
    <source>
        <dbReference type="Google" id="ProtNLM"/>
    </source>
</evidence>
<evidence type="ECO:0000313" key="15">
    <source>
        <dbReference type="EMBL" id="GMS94497.1"/>
    </source>
</evidence>
<dbReference type="GO" id="GO:0000978">
    <property type="term" value="F:RNA polymerase II cis-regulatory region sequence-specific DNA binding"/>
    <property type="evidence" value="ECO:0007669"/>
    <property type="project" value="InterPro"/>
</dbReference>
<keyword evidence="10" id="KW-0539">Nucleus</keyword>
<dbReference type="SMART" id="SM00430">
    <property type="entry name" value="HOLI"/>
    <property type="match status" value="1"/>
</dbReference>
<dbReference type="InterPro" id="IPR001723">
    <property type="entry name" value="Nuclear_hrmn_rcpt"/>
</dbReference>
<feature type="region of interest" description="Disordered" evidence="12">
    <location>
        <begin position="112"/>
        <end position="131"/>
    </location>
</feature>
<keyword evidence="5" id="KW-0862">Zinc</keyword>
<dbReference type="GO" id="GO:0008270">
    <property type="term" value="F:zinc ion binding"/>
    <property type="evidence" value="ECO:0007669"/>
    <property type="project" value="UniProtKB-KW"/>
</dbReference>
<protein>
    <recommendedName>
        <fullName evidence="17">Nuclear receptor domain-containing protein</fullName>
    </recommendedName>
</protein>